<comment type="caution">
    <text evidence="3">The sequence shown here is derived from an EMBL/GenBank/DDBJ whole genome shotgun (WGS) entry which is preliminary data.</text>
</comment>
<feature type="region of interest" description="Disordered" evidence="1">
    <location>
        <begin position="82"/>
        <end position="127"/>
    </location>
</feature>
<feature type="non-terminal residue" evidence="3">
    <location>
        <position position="1"/>
    </location>
</feature>
<dbReference type="RefSeq" id="WP_340542580.1">
    <property type="nucleotide sequence ID" value="NZ_JBBLXS010001218.1"/>
</dbReference>
<dbReference type="NCBIfam" id="TIGR01451">
    <property type="entry name" value="B_ant_repeat"/>
    <property type="match status" value="1"/>
</dbReference>
<evidence type="ECO:0000256" key="1">
    <source>
        <dbReference type="SAM" id="MobiDB-lite"/>
    </source>
</evidence>
<dbReference type="EMBL" id="JBBLXS010001218">
    <property type="protein sequence ID" value="MEK0189410.1"/>
    <property type="molecule type" value="Genomic_DNA"/>
</dbReference>
<dbReference type="InterPro" id="IPR047589">
    <property type="entry name" value="DUF11_rpt"/>
</dbReference>
<name>A0ABU8YYR0_9CYAN</name>
<gene>
    <name evidence="3" type="ORF">WMG39_31885</name>
</gene>
<feature type="compositionally biased region" description="Polar residues" evidence="1">
    <location>
        <begin position="82"/>
        <end position="102"/>
    </location>
</feature>
<sequence>TNSAAPGATVSYTITTQNNGPSTADNVTITDSIIPGLTGVVVSDSGTYNSTTGIVTFPLVTLTNQASTTRTISFIAPASGSVSNIASSKSSTPDPTPGNNDGTAPGAKVTTALTPTPTPPTPVNQPPVTNNTNAVLAPNSTVQLAGLGGSDPDGTIASYTIDTLPNVAQGVLFLGDPANGGVAVT</sequence>
<dbReference type="InterPro" id="IPR001434">
    <property type="entry name" value="OmcB-like_DUF11"/>
</dbReference>
<reference evidence="3 4" key="1">
    <citation type="journal article" date="2020" name="Harmful Algae">
        <title>Molecular and morphological characterization of a novel dihydroanatoxin-a producing Microcoleus species (cyanobacteria) from the Russian River, California, USA.</title>
        <authorList>
            <person name="Conklin K.Y."/>
            <person name="Stancheva R."/>
            <person name="Otten T.G."/>
            <person name="Fadness R."/>
            <person name="Boyer G.L."/>
            <person name="Read B."/>
            <person name="Zhang X."/>
            <person name="Sheath R.G."/>
        </authorList>
    </citation>
    <scope>NUCLEOTIDE SEQUENCE [LARGE SCALE GENOMIC DNA]</scope>
    <source>
        <strain evidence="3 4">PTRS2</strain>
    </source>
</reference>
<feature type="compositionally biased region" description="Pro residues" evidence="1">
    <location>
        <begin position="116"/>
        <end position="125"/>
    </location>
</feature>
<feature type="domain" description="DUF11" evidence="2">
    <location>
        <begin position="3"/>
        <end position="104"/>
    </location>
</feature>
<dbReference type="Proteomes" id="UP001384579">
    <property type="component" value="Unassembled WGS sequence"/>
</dbReference>
<protein>
    <submittedName>
        <fullName evidence="3">DUF11 domain-containing protein</fullName>
    </submittedName>
</protein>
<proteinExistence type="predicted"/>
<keyword evidence="4" id="KW-1185">Reference proteome</keyword>
<organism evidence="3 4">
    <name type="scientific">Microcoleus anatoxicus PTRS2</name>
    <dbReference type="NCBI Taxonomy" id="2705321"/>
    <lineage>
        <taxon>Bacteria</taxon>
        <taxon>Bacillati</taxon>
        <taxon>Cyanobacteriota</taxon>
        <taxon>Cyanophyceae</taxon>
        <taxon>Oscillatoriophycideae</taxon>
        <taxon>Oscillatoriales</taxon>
        <taxon>Microcoleaceae</taxon>
        <taxon>Microcoleus</taxon>
        <taxon>Microcoleus anatoxicus</taxon>
    </lineage>
</organism>
<evidence type="ECO:0000313" key="3">
    <source>
        <dbReference type="EMBL" id="MEK0189410.1"/>
    </source>
</evidence>
<feature type="non-terminal residue" evidence="3">
    <location>
        <position position="185"/>
    </location>
</feature>
<evidence type="ECO:0000259" key="2">
    <source>
        <dbReference type="Pfam" id="PF01345"/>
    </source>
</evidence>
<accession>A0ABU8YYR0</accession>
<dbReference type="Pfam" id="PF01345">
    <property type="entry name" value="DUF11"/>
    <property type="match status" value="1"/>
</dbReference>
<evidence type="ECO:0000313" key="4">
    <source>
        <dbReference type="Proteomes" id="UP001384579"/>
    </source>
</evidence>